<dbReference type="CDD" id="cd04730">
    <property type="entry name" value="NPD_like"/>
    <property type="match status" value="1"/>
</dbReference>
<evidence type="ECO:0000256" key="1">
    <source>
        <dbReference type="ARBA" id="ARBA00022630"/>
    </source>
</evidence>
<dbReference type="EC" id="1.13.12.-" evidence="5"/>
<evidence type="ECO:0000313" key="5">
    <source>
        <dbReference type="EMBL" id="MFC4694431.1"/>
    </source>
</evidence>
<dbReference type="Proteomes" id="UP001596025">
    <property type="component" value="Unassembled WGS sequence"/>
</dbReference>
<organism evidence="5 6">
    <name type="scientific">Geodermatophilus arenarius</name>
    <dbReference type="NCBI Taxonomy" id="1137990"/>
    <lineage>
        <taxon>Bacteria</taxon>
        <taxon>Bacillati</taxon>
        <taxon>Actinomycetota</taxon>
        <taxon>Actinomycetes</taxon>
        <taxon>Geodermatophilales</taxon>
        <taxon>Geodermatophilaceae</taxon>
        <taxon>Geodermatophilus</taxon>
    </lineage>
</organism>
<dbReference type="EMBL" id="JBHSGR010000014">
    <property type="protein sequence ID" value="MFC4694431.1"/>
    <property type="molecule type" value="Genomic_DNA"/>
</dbReference>
<dbReference type="Pfam" id="PF03060">
    <property type="entry name" value="NMO"/>
    <property type="match status" value="2"/>
</dbReference>
<dbReference type="InterPro" id="IPR013785">
    <property type="entry name" value="Aldolase_TIM"/>
</dbReference>
<dbReference type="SUPFAM" id="SSF51412">
    <property type="entry name" value="Inosine monophosphate dehydrogenase (IMPDH)"/>
    <property type="match status" value="1"/>
</dbReference>
<keyword evidence="6" id="KW-1185">Reference proteome</keyword>
<sequence length="345" mass="36021">MLRTRLCDLLDIAVPVVVAPFGPWDETALAVEVCRAGALGSLGTALRRPSELRAQWQRVREGTDRPFAVNHTGRPFDPEAFAATLEFAPAAISFHMGVPADLVARAHDAGIRWIQAVGDVRAAEAALEAGADVLVAQGTEAGGNGGWVGSLVLVPAVVDLAGDVPVVAAGGIADGRGLAAALALGAQGASLGTRFLATPEMGVDQEWKDRIVAADATDAVKVPHSERVMPRFTLPQIGQPYAPRALRTELVSRLERAPETVDPERVGHELRARVRAGGGHDLLPFAGQSVQLVHDVVPARELVARLVAEAEEALRTAAGAVTTGPAPRPRTPAPPAARGPVDQRA</sequence>
<dbReference type="GO" id="GO:0016491">
    <property type="term" value="F:oxidoreductase activity"/>
    <property type="evidence" value="ECO:0007669"/>
    <property type="project" value="UniProtKB-KW"/>
</dbReference>
<dbReference type="PANTHER" id="PTHR32332">
    <property type="entry name" value="2-NITROPROPANE DIOXYGENASE"/>
    <property type="match status" value="1"/>
</dbReference>
<accession>A0ABV9LKR7</accession>
<gene>
    <name evidence="5" type="ORF">ACFO3M_13610</name>
</gene>
<proteinExistence type="predicted"/>
<protein>
    <submittedName>
        <fullName evidence="5">NAD(P)H-dependent flavin oxidoreductase</fullName>
        <ecNumber evidence="5">1.13.12.-</ecNumber>
    </submittedName>
</protein>
<keyword evidence="3 5" id="KW-0560">Oxidoreductase</keyword>
<feature type="region of interest" description="Disordered" evidence="4">
    <location>
        <begin position="318"/>
        <end position="345"/>
    </location>
</feature>
<evidence type="ECO:0000313" key="6">
    <source>
        <dbReference type="Proteomes" id="UP001596025"/>
    </source>
</evidence>
<evidence type="ECO:0000256" key="4">
    <source>
        <dbReference type="SAM" id="MobiDB-lite"/>
    </source>
</evidence>
<dbReference type="RefSeq" id="WP_387989459.1">
    <property type="nucleotide sequence ID" value="NZ_JBHSGR010000014.1"/>
</dbReference>
<keyword evidence="2" id="KW-0288">FMN</keyword>
<name>A0ABV9LKR7_9ACTN</name>
<evidence type="ECO:0000256" key="3">
    <source>
        <dbReference type="ARBA" id="ARBA00023002"/>
    </source>
</evidence>
<reference evidence="6" key="1">
    <citation type="journal article" date="2019" name="Int. J. Syst. Evol. Microbiol.">
        <title>The Global Catalogue of Microorganisms (GCM) 10K type strain sequencing project: providing services to taxonomists for standard genome sequencing and annotation.</title>
        <authorList>
            <consortium name="The Broad Institute Genomics Platform"/>
            <consortium name="The Broad Institute Genome Sequencing Center for Infectious Disease"/>
            <person name="Wu L."/>
            <person name="Ma J."/>
        </authorList>
    </citation>
    <scope>NUCLEOTIDE SEQUENCE [LARGE SCALE GENOMIC DNA]</scope>
    <source>
        <strain evidence="6">CCUG 62763</strain>
    </source>
</reference>
<dbReference type="InterPro" id="IPR004136">
    <property type="entry name" value="NMO"/>
</dbReference>
<comment type="caution">
    <text evidence="5">The sequence shown here is derived from an EMBL/GenBank/DDBJ whole genome shotgun (WGS) entry which is preliminary data.</text>
</comment>
<dbReference type="Gene3D" id="3.20.20.70">
    <property type="entry name" value="Aldolase class I"/>
    <property type="match status" value="1"/>
</dbReference>
<feature type="compositionally biased region" description="Pro residues" evidence="4">
    <location>
        <begin position="326"/>
        <end position="337"/>
    </location>
</feature>
<evidence type="ECO:0000256" key="2">
    <source>
        <dbReference type="ARBA" id="ARBA00022643"/>
    </source>
</evidence>
<keyword evidence="1" id="KW-0285">Flavoprotein</keyword>